<evidence type="ECO:0000313" key="4">
    <source>
        <dbReference type="Proteomes" id="UP000187406"/>
    </source>
</evidence>
<feature type="signal peptide" evidence="1">
    <location>
        <begin position="1"/>
        <end position="24"/>
    </location>
</feature>
<dbReference type="Pfam" id="PF14365">
    <property type="entry name" value="Neprosin_AP"/>
    <property type="match status" value="1"/>
</dbReference>
<reference evidence="4" key="1">
    <citation type="submission" date="2016-04" db="EMBL/GenBank/DDBJ databases">
        <title>Cephalotus genome sequencing.</title>
        <authorList>
            <person name="Fukushima K."/>
            <person name="Hasebe M."/>
            <person name="Fang X."/>
        </authorList>
    </citation>
    <scope>NUCLEOTIDE SEQUENCE [LARGE SCALE GENOMIC DNA]</scope>
    <source>
        <strain evidence="4">cv. St1</strain>
    </source>
</reference>
<name>A0A1Q3CSL7_CEPFO</name>
<dbReference type="PANTHER" id="PTHR31589">
    <property type="entry name" value="PROTEIN, PUTATIVE (DUF239)-RELATED-RELATED"/>
    <property type="match status" value="1"/>
</dbReference>
<gene>
    <name evidence="3" type="ORF">CFOL_v3_26694</name>
</gene>
<dbReference type="InterPro" id="IPR053168">
    <property type="entry name" value="Glutamic_endopeptidase"/>
</dbReference>
<protein>
    <submittedName>
        <fullName evidence="3">DUF239 domain-containing protein/DUF4409 domain-containing protein</fullName>
    </submittedName>
</protein>
<evidence type="ECO:0000259" key="2">
    <source>
        <dbReference type="PROSITE" id="PS52045"/>
    </source>
</evidence>
<dbReference type="PANTHER" id="PTHR31589:SF223">
    <property type="entry name" value="PROTEIN, PUTATIVE (DUF239)-RELATED"/>
    <property type="match status" value="1"/>
</dbReference>
<dbReference type="AlphaFoldDB" id="A0A1Q3CSL7"/>
<dbReference type="PROSITE" id="PS52045">
    <property type="entry name" value="NEPROSIN_PEP_CD"/>
    <property type="match status" value="1"/>
</dbReference>
<evidence type="ECO:0000256" key="1">
    <source>
        <dbReference type="SAM" id="SignalP"/>
    </source>
</evidence>
<dbReference type="InParanoid" id="A0A1Q3CSL7"/>
<organism evidence="3 4">
    <name type="scientific">Cephalotus follicularis</name>
    <name type="common">Albany pitcher plant</name>
    <dbReference type="NCBI Taxonomy" id="3775"/>
    <lineage>
        <taxon>Eukaryota</taxon>
        <taxon>Viridiplantae</taxon>
        <taxon>Streptophyta</taxon>
        <taxon>Embryophyta</taxon>
        <taxon>Tracheophyta</taxon>
        <taxon>Spermatophyta</taxon>
        <taxon>Magnoliopsida</taxon>
        <taxon>eudicotyledons</taxon>
        <taxon>Gunneridae</taxon>
        <taxon>Pentapetalae</taxon>
        <taxon>rosids</taxon>
        <taxon>fabids</taxon>
        <taxon>Oxalidales</taxon>
        <taxon>Cephalotaceae</taxon>
        <taxon>Cephalotus</taxon>
    </lineage>
</organism>
<comment type="caution">
    <text evidence="3">The sequence shown here is derived from an EMBL/GenBank/DDBJ whole genome shotgun (WGS) entry which is preliminary data.</text>
</comment>
<dbReference type="STRING" id="3775.A0A1Q3CSL7"/>
<sequence>MASRAVLLVVLASSLLLCHERIKGERTLSTNEDIELMRQLKLMNKPAVQTIRTRYGDIYDCVDFYKQSAFDNILLKNHSYHFQMRPSSIPKKMIIEESSIKSVKIGLKRGCPIGTVPVKRTTKEDLLRVKLYRDSHGSKFSRFTREQPGLYHAIVRTNKPNQKYNGALSGINVYNPAVNRQQYSSGQMKVQNGHDQIQIGWTVNPAIYGDNRTRLFTFWQAGQTSCFDTRCPGFIITNRKIPLGSVISPISKPGEEVYLIFVRILRDRLSGNWWCFFGRDNIPIGYWPKSLFSGLAGPASYIDWGGEAFSPPGTRGPEMGSRLYPNHPMAQYHAFSCDIIITNEHYEDIDVVGIEEFTDLRERYGIKDVGFMNRKVRHVAFWGGTG</sequence>
<accession>A0A1Q3CSL7</accession>
<dbReference type="OrthoDB" id="1858978at2759"/>
<keyword evidence="1" id="KW-0732">Signal</keyword>
<dbReference type="Gene3D" id="3.90.1320.10">
    <property type="entry name" value="Outer-capsid protein sigma 3, large lobe"/>
    <property type="match status" value="1"/>
</dbReference>
<feature type="domain" description="Neprosin PEP catalytic" evidence="2">
    <location>
        <begin position="144"/>
        <end position="386"/>
    </location>
</feature>
<dbReference type="FunCoup" id="A0A1Q3CSL7">
    <property type="interactions" value="41"/>
</dbReference>
<dbReference type="EMBL" id="BDDD01002833">
    <property type="protein sequence ID" value="GAV83246.1"/>
    <property type="molecule type" value="Genomic_DNA"/>
</dbReference>
<proteinExistence type="predicted"/>
<dbReference type="Pfam" id="PF03080">
    <property type="entry name" value="Neprosin"/>
    <property type="match status" value="1"/>
</dbReference>
<dbReference type="InterPro" id="IPR025521">
    <property type="entry name" value="Neprosin_propep"/>
</dbReference>
<dbReference type="Proteomes" id="UP000187406">
    <property type="component" value="Unassembled WGS sequence"/>
</dbReference>
<dbReference type="InterPro" id="IPR004314">
    <property type="entry name" value="Neprosin"/>
</dbReference>
<evidence type="ECO:0000313" key="3">
    <source>
        <dbReference type="EMBL" id="GAV83246.1"/>
    </source>
</evidence>
<feature type="chain" id="PRO_5010286493" evidence="1">
    <location>
        <begin position="25"/>
        <end position="386"/>
    </location>
</feature>
<keyword evidence="4" id="KW-1185">Reference proteome</keyword>